<dbReference type="GeneID" id="66856662"/>
<reference evidence="1 2" key="1">
    <citation type="submission" date="2022-03" db="EMBL/GenBank/DDBJ databases">
        <title>Complete genome of Streptomyces rimosus ssp. rimosus R7 (=ATCC 10970).</title>
        <authorList>
            <person name="Beganovic S."/>
            <person name="Ruckert C."/>
            <person name="Busche T."/>
            <person name="Kalinowski J."/>
            <person name="Wittmann C."/>
        </authorList>
    </citation>
    <scope>NUCLEOTIDE SEQUENCE [LARGE SCALE GENOMIC DNA]</scope>
    <source>
        <strain evidence="1 2">R7</strain>
    </source>
</reference>
<evidence type="ECO:0000313" key="2">
    <source>
        <dbReference type="Proteomes" id="UP000829494"/>
    </source>
</evidence>
<dbReference type="RefSeq" id="WP_003983509.1">
    <property type="nucleotide sequence ID" value="NZ_CP043497.1"/>
</dbReference>
<sequence length="70" mass="7690">MSVLKQIFTPRPSLRQIRTAPDDLVLEADEYLRQAVSCEDTGDYAAMTAYAAVASAKVTLAAYLRDADHN</sequence>
<accession>A0ABY3Z3W3</accession>
<organism evidence="1 2">
    <name type="scientific">Streptomyces rimosus subsp. rimosus</name>
    <dbReference type="NCBI Taxonomy" id="132474"/>
    <lineage>
        <taxon>Bacteria</taxon>
        <taxon>Bacillati</taxon>
        <taxon>Actinomycetota</taxon>
        <taxon>Actinomycetes</taxon>
        <taxon>Kitasatosporales</taxon>
        <taxon>Streptomycetaceae</taxon>
        <taxon>Streptomyces</taxon>
    </lineage>
</organism>
<evidence type="ECO:0000313" key="1">
    <source>
        <dbReference type="EMBL" id="UNZ04245.1"/>
    </source>
</evidence>
<name>A0ABY3Z3W3_STRRM</name>
<gene>
    <name evidence="1" type="ORF">SRIMR7_18985</name>
</gene>
<protein>
    <submittedName>
        <fullName evidence="1">Uncharacterized protein</fullName>
    </submittedName>
</protein>
<proteinExistence type="predicted"/>
<dbReference type="Proteomes" id="UP000829494">
    <property type="component" value="Chromosome"/>
</dbReference>
<dbReference type="EMBL" id="CP094298">
    <property type="protein sequence ID" value="UNZ04245.1"/>
    <property type="molecule type" value="Genomic_DNA"/>
</dbReference>
<keyword evidence="2" id="KW-1185">Reference proteome</keyword>